<evidence type="ECO:0000313" key="3">
    <source>
        <dbReference type="EMBL" id="MFD2574254.1"/>
    </source>
</evidence>
<dbReference type="Gene3D" id="3.30.450.40">
    <property type="match status" value="1"/>
</dbReference>
<sequence>MKRLAPPSARPSAASQIRTLREDLEAERAITFFATSLLNQNTVGEVLWDVAKNCIARLNFVDCVVYWLDHERSMLVQKAAHGPKNPINFEIFQPIDIPVGEGIVGAVARTGQPELVEDTSKDPRYIKDDAMRFSEIAVPILLDGKVLGVIDAEHPQKRFFRNRHVTVLMTVAALCAQKIKQVEVEQAYRQAERQLMETNKRVAETKLLALRTQMNPHFIFNSLNSINKFILQQDADHASDLLTKFSRLMRQVLDNSKTEWVSLRNELKALEIYLELEQLRCDNKFEVRLYVDPDLDLDTIHLPPLITQPYVENAIWHGLLPKKEGSAMLQISCRKQQDYLTIEINDNGIGRVASAQLRSNPLTNHKAQGVKLTEERLQLVNEMYGVAARIDIADQYDAGGASAGTCVYFTLKLPYS</sequence>
<evidence type="ECO:0000259" key="2">
    <source>
        <dbReference type="SMART" id="SM00065"/>
    </source>
</evidence>
<dbReference type="Pfam" id="PF06580">
    <property type="entry name" value="His_kinase"/>
    <property type="match status" value="1"/>
</dbReference>
<comment type="caution">
    <text evidence="3">The sequence shown here is derived from an EMBL/GenBank/DDBJ whole genome shotgun (WGS) entry which is preliminary data.</text>
</comment>
<dbReference type="Pfam" id="PF13185">
    <property type="entry name" value="GAF_2"/>
    <property type="match status" value="1"/>
</dbReference>
<protein>
    <submittedName>
        <fullName evidence="3">Histidine kinase</fullName>
    </submittedName>
</protein>
<dbReference type="EMBL" id="JBHULN010000025">
    <property type="protein sequence ID" value="MFD2574254.1"/>
    <property type="molecule type" value="Genomic_DNA"/>
</dbReference>
<dbReference type="SUPFAM" id="SSF55781">
    <property type="entry name" value="GAF domain-like"/>
    <property type="match status" value="1"/>
</dbReference>
<evidence type="ECO:0000313" key="4">
    <source>
        <dbReference type="Proteomes" id="UP001597469"/>
    </source>
</evidence>
<keyword evidence="3" id="KW-0418">Kinase</keyword>
<keyword evidence="1" id="KW-0175">Coiled coil</keyword>
<evidence type="ECO:0000256" key="1">
    <source>
        <dbReference type="SAM" id="Coils"/>
    </source>
</evidence>
<organism evidence="3 4">
    <name type="scientific">Spirosoma soli</name>
    <dbReference type="NCBI Taxonomy" id="1770529"/>
    <lineage>
        <taxon>Bacteria</taxon>
        <taxon>Pseudomonadati</taxon>
        <taxon>Bacteroidota</taxon>
        <taxon>Cytophagia</taxon>
        <taxon>Cytophagales</taxon>
        <taxon>Cytophagaceae</taxon>
        <taxon>Spirosoma</taxon>
    </lineage>
</organism>
<dbReference type="InterPro" id="IPR003018">
    <property type="entry name" value="GAF"/>
</dbReference>
<dbReference type="SUPFAM" id="SSF55874">
    <property type="entry name" value="ATPase domain of HSP90 chaperone/DNA topoisomerase II/histidine kinase"/>
    <property type="match status" value="1"/>
</dbReference>
<dbReference type="InterPro" id="IPR010559">
    <property type="entry name" value="Sig_transdc_His_kin_internal"/>
</dbReference>
<dbReference type="PANTHER" id="PTHR34220">
    <property type="entry name" value="SENSOR HISTIDINE KINASE YPDA"/>
    <property type="match status" value="1"/>
</dbReference>
<dbReference type="Gene3D" id="3.30.565.10">
    <property type="entry name" value="Histidine kinase-like ATPase, C-terminal domain"/>
    <property type="match status" value="1"/>
</dbReference>
<proteinExistence type="predicted"/>
<dbReference type="InterPro" id="IPR050640">
    <property type="entry name" value="Bact_2-comp_sensor_kinase"/>
</dbReference>
<feature type="domain" description="GAF" evidence="2">
    <location>
        <begin position="42"/>
        <end position="189"/>
    </location>
</feature>
<dbReference type="Proteomes" id="UP001597469">
    <property type="component" value="Unassembled WGS sequence"/>
</dbReference>
<keyword evidence="3" id="KW-0808">Transferase</keyword>
<keyword evidence="4" id="KW-1185">Reference proteome</keyword>
<reference evidence="4" key="1">
    <citation type="journal article" date="2019" name="Int. J. Syst. Evol. Microbiol.">
        <title>The Global Catalogue of Microorganisms (GCM) 10K type strain sequencing project: providing services to taxonomists for standard genome sequencing and annotation.</title>
        <authorList>
            <consortium name="The Broad Institute Genomics Platform"/>
            <consortium name="The Broad Institute Genome Sequencing Center for Infectious Disease"/>
            <person name="Wu L."/>
            <person name="Ma J."/>
        </authorList>
    </citation>
    <scope>NUCLEOTIDE SEQUENCE [LARGE SCALE GENOMIC DNA]</scope>
    <source>
        <strain evidence="4">KCTC 42805</strain>
    </source>
</reference>
<dbReference type="GO" id="GO:0016301">
    <property type="term" value="F:kinase activity"/>
    <property type="evidence" value="ECO:0007669"/>
    <property type="project" value="UniProtKB-KW"/>
</dbReference>
<name>A0ABW5MC52_9BACT</name>
<dbReference type="PANTHER" id="PTHR34220:SF7">
    <property type="entry name" value="SENSOR HISTIDINE KINASE YPDA"/>
    <property type="match status" value="1"/>
</dbReference>
<accession>A0ABW5MC52</accession>
<dbReference type="InterPro" id="IPR029016">
    <property type="entry name" value="GAF-like_dom_sf"/>
</dbReference>
<dbReference type="InterPro" id="IPR036890">
    <property type="entry name" value="HATPase_C_sf"/>
</dbReference>
<feature type="coiled-coil region" evidence="1">
    <location>
        <begin position="181"/>
        <end position="208"/>
    </location>
</feature>
<gene>
    <name evidence="3" type="ORF">ACFSUS_26705</name>
</gene>
<dbReference type="RefSeq" id="WP_381527754.1">
    <property type="nucleotide sequence ID" value="NZ_JBHULN010000025.1"/>
</dbReference>
<dbReference type="SMART" id="SM00065">
    <property type="entry name" value="GAF"/>
    <property type="match status" value="1"/>
</dbReference>